<keyword evidence="12" id="KW-1185">Reference proteome</keyword>
<feature type="compositionally biased region" description="Basic and acidic residues" evidence="9">
    <location>
        <begin position="289"/>
        <end position="302"/>
    </location>
</feature>
<evidence type="ECO:0000256" key="1">
    <source>
        <dbReference type="ARBA" id="ARBA00004123"/>
    </source>
</evidence>
<organism evidence="11 12">
    <name type="scientific">Ascobolus immersus RN42</name>
    <dbReference type="NCBI Taxonomy" id="1160509"/>
    <lineage>
        <taxon>Eukaryota</taxon>
        <taxon>Fungi</taxon>
        <taxon>Dikarya</taxon>
        <taxon>Ascomycota</taxon>
        <taxon>Pezizomycotina</taxon>
        <taxon>Pezizomycetes</taxon>
        <taxon>Pezizales</taxon>
        <taxon>Ascobolaceae</taxon>
        <taxon>Ascobolus</taxon>
    </lineage>
</organism>
<sequence length="463" mass="48863">MSQQHPNTPGGFPAAKRPKLENIMPTTPGGLSFPSPHLNTPTSAISPMGTPQTSMLPPPLPPPGGTNSQGGSGPAKLTDTTELADALASAGIDLREEEANLSNLPLDPPPGSVFHGHLGPGGPYPPGTHGFMQVGPNGALVFTPEQRARQDAQIRSNHQNNPFLNLRMAQFRVVNLARDNKLQGTTYSHQNSMDIATLLSIAARDRLASLLTRAAAISRQRRRANGVITGEWAPLVQGGTRNNIKSEDTSSTPSTPTGSVNPRKRPHDDNMVTTLHNETAKALRQIAQKEYESEQARREARAAKQAGTPAEAPSTPGASGTASIPGTPGADGFPAEGSSRKLSREARKQVNSKIEEAASHRAANATSAMMISGFGLGKRKKYSWMTGGAPGGGGAGRQVEKEKEAAAVQPGVVGGTVVNAWGKRWGEWKDEKVGSVGVRDWLGALEDDGREGRAVVRGYLKLK</sequence>
<dbReference type="Proteomes" id="UP000275078">
    <property type="component" value="Unassembled WGS sequence"/>
</dbReference>
<name>A0A3N4HPA3_ASCIM</name>
<dbReference type="OrthoDB" id="21060at2759"/>
<evidence type="ECO:0000259" key="10">
    <source>
        <dbReference type="Pfam" id="PF05236"/>
    </source>
</evidence>
<dbReference type="GO" id="GO:0006352">
    <property type="term" value="P:DNA-templated transcription initiation"/>
    <property type="evidence" value="ECO:0007669"/>
    <property type="project" value="InterPro"/>
</dbReference>
<evidence type="ECO:0000256" key="9">
    <source>
        <dbReference type="SAM" id="MobiDB-lite"/>
    </source>
</evidence>
<gene>
    <name evidence="11" type="ORF">BJ508DRAFT_418869</name>
</gene>
<comment type="subcellular location">
    <subcellularLocation>
        <location evidence="1">Nucleus</location>
    </subcellularLocation>
</comment>
<evidence type="ECO:0000313" key="11">
    <source>
        <dbReference type="EMBL" id="RPA73871.1"/>
    </source>
</evidence>
<dbReference type="InterPro" id="IPR007900">
    <property type="entry name" value="TAF4_C"/>
</dbReference>
<feature type="region of interest" description="Disordered" evidence="9">
    <location>
        <begin position="289"/>
        <end position="352"/>
    </location>
</feature>
<keyword evidence="4" id="KW-0805">Transcription regulation</keyword>
<evidence type="ECO:0000256" key="2">
    <source>
        <dbReference type="ARBA" id="ARBA00006178"/>
    </source>
</evidence>
<feature type="domain" description="Transcription initiation factor TFIID component TAF4 C-terminal" evidence="10">
    <location>
        <begin position="150"/>
        <end position="452"/>
    </location>
</feature>
<evidence type="ECO:0000256" key="5">
    <source>
        <dbReference type="ARBA" id="ARBA00023163"/>
    </source>
</evidence>
<evidence type="ECO:0000256" key="3">
    <source>
        <dbReference type="ARBA" id="ARBA00017306"/>
    </source>
</evidence>
<feature type="region of interest" description="Disordered" evidence="9">
    <location>
        <begin position="238"/>
        <end position="270"/>
    </location>
</feature>
<evidence type="ECO:0000256" key="8">
    <source>
        <dbReference type="ARBA" id="ARBA00031747"/>
    </source>
</evidence>
<dbReference type="Pfam" id="PF05236">
    <property type="entry name" value="TAF4"/>
    <property type="match status" value="1"/>
</dbReference>
<reference evidence="11 12" key="1">
    <citation type="journal article" date="2018" name="Nat. Ecol. Evol.">
        <title>Pezizomycetes genomes reveal the molecular basis of ectomycorrhizal truffle lifestyle.</title>
        <authorList>
            <person name="Murat C."/>
            <person name="Payen T."/>
            <person name="Noel B."/>
            <person name="Kuo A."/>
            <person name="Morin E."/>
            <person name="Chen J."/>
            <person name="Kohler A."/>
            <person name="Krizsan K."/>
            <person name="Balestrini R."/>
            <person name="Da Silva C."/>
            <person name="Montanini B."/>
            <person name="Hainaut M."/>
            <person name="Levati E."/>
            <person name="Barry K.W."/>
            <person name="Belfiori B."/>
            <person name="Cichocki N."/>
            <person name="Clum A."/>
            <person name="Dockter R.B."/>
            <person name="Fauchery L."/>
            <person name="Guy J."/>
            <person name="Iotti M."/>
            <person name="Le Tacon F."/>
            <person name="Lindquist E.A."/>
            <person name="Lipzen A."/>
            <person name="Malagnac F."/>
            <person name="Mello A."/>
            <person name="Molinier V."/>
            <person name="Miyauchi S."/>
            <person name="Poulain J."/>
            <person name="Riccioni C."/>
            <person name="Rubini A."/>
            <person name="Sitrit Y."/>
            <person name="Splivallo R."/>
            <person name="Traeger S."/>
            <person name="Wang M."/>
            <person name="Zifcakova L."/>
            <person name="Wipf D."/>
            <person name="Zambonelli A."/>
            <person name="Paolocci F."/>
            <person name="Nowrousian M."/>
            <person name="Ottonello S."/>
            <person name="Baldrian P."/>
            <person name="Spatafora J.W."/>
            <person name="Henrissat B."/>
            <person name="Nagy L.G."/>
            <person name="Aury J.M."/>
            <person name="Wincker P."/>
            <person name="Grigoriev I.V."/>
            <person name="Bonfante P."/>
            <person name="Martin F.M."/>
        </authorList>
    </citation>
    <scope>NUCLEOTIDE SEQUENCE [LARGE SCALE GENOMIC DNA]</scope>
    <source>
        <strain evidence="11 12">RN42</strain>
    </source>
</reference>
<proteinExistence type="inferred from homology"/>
<accession>A0A3N4HPA3</accession>
<comment type="similarity">
    <text evidence="2">Belongs to the TAF4 family.</text>
</comment>
<evidence type="ECO:0000313" key="12">
    <source>
        <dbReference type="Proteomes" id="UP000275078"/>
    </source>
</evidence>
<evidence type="ECO:0000256" key="7">
    <source>
        <dbReference type="ARBA" id="ARBA00025346"/>
    </source>
</evidence>
<dbReference type="GO" id="GO:0005669">
    <property type="term" value="C:transcription factor TFIID complex"/>
    <property type="evidence" value="ECO:0007669"/>
    <property type="project" value="InterPro"/>
</dbReference>
<feature type="region of interest" description="Disordered" evidence="9">
    <location>
        <begin position="1"/>
        <end position="77"/>
    </location>
</feature>
<feature type="compositionally biased region" description="Basic and acidic residues" evidence="9">
    <location>
        <begin position="338"/>
        <end position="352"/>
    </location>
</feature>
<keyword evidence="5" id="KW-0804">Transcription</keyword>
<evidence type="ECO:0000256" key="6">
    <source>
        <dbReference type="ARBA" id="ARBA00023242"/>
    </source>
</evidence>
<dbReference type="EMBL" id="ML119808">
    <property type="protein sequence ID" value="RPA73871.1"/>
    <property type="molecule type" value="Genomic_DNA"/>
</dbReference>
<feature type="compositionally biased region" description="Low complexity" evidence="9">
    <location>
        <begin position="249"/>
        <end position="259"/>
    </location>
</feature>
<keyword evidence="6" id="KW-0539">Nucleus</keyword>
<dbReference type="AlphaFoldDB" id="A0A3N4HPA3"/>
<evidence type="ECO:0000256" key="4">
    <source>
        <dbReference type="ARBA" id="ARBA00023015"/>
    </source>
</evidence>
<protein>
    <recommendedName>
        <fullName evidence="3">Transcription initiation factor TFIID subunit 4</fullName>
    </recommendedName>
    <alternativeName>
        <fullName evidence="8">TBP-associated factor 4</fullName>
    </alternativeName>
</protein>
<comment type="function">
    <text evidence="7">Functions as a component of the DNA-binding general transcription factor complex TFIID. Binding of TFIID to a promoter (with or without TATA element) is the initial step in pre-initiation complex (PIC) formation. TFIID plays a key role in the regulation of gene expression by RNA polymerase II through different activities such as transcription activator interaction, core promoter recognition and selectivity, TFIIA and TFIIB interaction, chromatin modification (histone acetylation by TAF1), facilitation of DNA opening and initiation of transcription.</text>
</comment>
<feature type="compositionally biased region" description="Polar residues" evidence="9">
    <location>
        <begin position="37"/>
        <end position="55"/>
    </location>
</feature>
<dbReference type="STRING" id="1160509.A0A3N4HPA3"/>